<dbReference type="Gene3D" id="3.30.70.360">
    <property type="match status" value="1"/>
</dbReference>
<dbReference type="SUPFAM" id="SSF55031">
    <property type="entry name" value="Bacterial exopeptidase dimerisation domain"/>
    <property type="match status" value="1"/>
</dbReference>
<accession>A0ABS2PCQ3</accession>
<evidence type="ECO:0000259" key="1">
    <source>
        <dbReference type="Pfam" id="PF07687"/>
    </source>
</evidence>
<dbReference type="Pfam" id="PF07687">
    <property type="entry name" value="M20_dimer"/>
    <property type="match status" value="1"/>
</dbReference>
<dbReference type="EMBL" id="JAFBEC010000005">
    <property type="protein sequence ID" value="MBM7632830.1"/>
    <property type="molecule type" value="Genomic_DNA"/>
</dbReference>
<dbReference type="InterPro" id="IPR052030">
    <property type="entry name" value="Peptidase_M20/M20A_hydrolases"/>
</dbReference>
<dbReference type="Proteomes" id="UP000741863">
    <property type="component" value="Unassembled WGS sequence"/>
</dbReference>
<evidence type="ECO:0000313" key="2">
    <source>
        <dbReference type="EMBL" id="MBM7632830.1"/>
    </source>
</evidence>
<name>A0ABS2PCQ3_9BACL</name>
<dbReference type="SUPFAM" id="SSF53187">
    <property type="entry name" value="Zn-dependent exopeptidases"/>
    <property type="match status" value="1"/>
</dbReference>
<dbReference type="InterPro" id="IPR017439">
    <property type="entry name" value="Amidohydrolase"/>
</dbReference>
<dbReference type="PANTHER" id="PTHR30575">
    <property type="entry name" value="PEPTIDASE M20"/>
    <property type="match status" value="1"/>
</dbReference>
<sequence>MSVQQFITKHMDDNRSEYERIAKQIWDTPELRFEEEQSSKTLADYIESQGFNVDRGIANIDTAFRASYGSGAPVIAFLGEFDALSDLSQVENETSYSPKIQGGNGHGCGHHMLGTAALAAAIAARDYMVENNLPGTIEFYGCPGEEGGSGKTFMAREGVFDNIDTAITWHPGTFNTVWAFETLANYQVSFKFKGKASHAAASPHLGRSALDAVELMNIGSNYLREHIEETSRLHYAITNTGGISPNVVQPEAEVLYLMRGTTVQKAKNVFERVQKIAEGAALMTETELDVRFDKACTNYVRNHTLEEVMNNEMAAFDEPKFTDEEKALAKKFYDTLSESEQQSAVEEVRKVSSESLPTDLPELAIPSTPGEKRLAGSTDVGDVSAIAPTVQCYTTCYAFGTPMHTWQMVAQGKTSYAMTGMLYAAKLMSGTAAQLLHHPEKIAMAKEELNEHLGGKPYECPIPEGITPTKISH</sequence>
<dbReference type="InterPro" id="IPR036264">
    <property type="entry name" value="Bact_exopeptidase_dim_dom"/>
</dbReference>
<reference evidence="2 3" key="1">
    <citation type="submission" date="2021-01" db="EMBL/GenBank/DDBJ databases">
        <title>Genomic Encyclopedia of Type Strains, Phase IV (KMG-IV): sequencing the most valuable type-strain genomes for metagenomic binning, comparative biology and taxonomic classification.</title>
        <authorList>
            <person name="Goeker M."/>
        </authorList>
    </citation>
    <scope>NUCLEOTIDE SEQUENCE [LARGE SCALE GENOMIC DNA]</scope>
    <source>
        <strain evidence="2 3">DSM 25540</strain>
    </source>
</reference>
<dbReference type="PIRSF" id="PIRSF037227">
    <property type="entry name" value="Aminobenzoyl-glu_utiliz_pB"/>
    <property type="match status" value="1"/>
</dbReference>
<dbReference type="NCBIfam" id="TIGR01891">
    <property type="entry name" value="amidohydrolases"/>
    <property type="match status" value="1"/>
</dbReference>
<evidence type="ECO:0000313" key="3">
    <source>
        <dbReference type="Proteomes" id="UP000741863"/>
    </source>
</evidence>
<dbReference type="InterPro" id="IPR011650">
    <property type="entry name" value="Peptidase_M20_dimer"/>
</dbReference>
<dbReference type="Pfam" id="PF01546">
    <property type="entry name" value="Peptidase_M20"/>
    <property type="match status" value="1"/>
</dbReference>
<proteinExistence type="predicted"/>
<dbReference type="InterPro" id="IPR017145">
    <property type="entry name" value="Aminobenzoyl-glu_utiliz_pB"/>
</dbReference>
<dbReference type="InterPro" id="IPR002933">
    <property type="entry name" value="Peptidase_M20"/>
</dbReference>
<feature type="domain" description="Peptidase M20 dimerisation" evidence="1">
    <location>
        <begin position="189"/>
        <end position="280"/>
    </location>
</feature>
<protein>
    <submittedName>
        <fullName evidence="2">Aminobenzoyl-glutamate utilization protein B</fullName>
    </submittedName>
</protein>
<organism evidence="2 3">
    <name type="scientific">Geomicrobium sediminis</name>
    <dbReference type="NCBI Taxonomy" id="1347788"/>
    <lineage>
        <taxon>Bacteria</taxon>
        <taxon>Bacillati</taxon>
        <taxon>Bacillota</taxon>
        <taxon>Bacilli</taxon>
        <taxon>Bacillales</taxon>
        <taxon>Geomicrobium</taxon>
    </lineage>
</organism>
<comment type="caution">
    <text evidence="2">The sequence shown here is derived from an EMBL/GenBank/DDBJ whole genome shotgun (WGS) entry which is preliminary data.</text>
</comment>
<keyword evidence="3" id="KW-1185">Reference proteome</keyword>
<gene>
    <name evidence="2" type="ORF">JOD17_001924</name>
</gene>
<dbReference type="RefSeq" id="WP_204697266.1">
    <property type="nucleotide sequence ID" value="NZ_JAFBEC010000005.1"/>
</dbReference>
<dbReference type="PANTHER" id="PTHR30575:SF0">
    <property type="entry name" value="XAA-ARG DIPEPTIDASE"/>
    <property type="match status" value="1"/>
</dbReference>
<dbReference type="Gene3D" id="3.40.630.10">
    <property type="entry name" value="Zn peptidases"/>
    <property type="match status" value="1"/>
</dbReference>